<dbReference type="PANTHER" id="PTHR31623:SF46">
    <property type="entry name" value="VINORINE SYNTHASE-LIKE"/>
    <property type="match status" value="1"/>
</dbReference>
<reference evidence="4 5" key="1">
    <citation type="journal article" date="2010" name="Nature">
        <title>Genome sequence of the palaeopolyploid soybean.</title>
        <authorList>
            <person name="Schmutz J."/>
            <person name="Cannon S.B."/>
            <person name="Schlueter J."/>
            <person name="Ma J."/>
            <person name="Mitros T."/>
            <person name="Nelson W."/>
            <person name="Hyten D.L."/>
            <person name="Song Q."/>
            <person name="Thelen J.J."/>
            <person name="Cheng J."/>
            <person name="Xu D."/>
            <person name="Hellsten U."/>
            <person name="May G.D."/>
            <person name="Yu Y."/>
            <person name="Sakurai T."/>
            <person name="Umezawa T."/>
            <person name="Bhattacharyya M.K."/>
            <person name="Sandhu D."/>
            <person name="Valliyodan B."/>
            <person name="Lindquist E."/>
            <person name="Peto M."/>
            <person name="Grant D."/>
            <person name="Shu S."/>
            <person name="Goodstein D."/>
            <person name="Barry K."/>
            <person name="Futrell-Griggs M."/>
            <person name="Abernathy B."/>
            <person name="Du J."/>
            <person name="Tian Z."/>
            <person name="Zhu L."/>
            <person name="Gill N."/>
            <person name="Joshi T."/>
            <person name="Libault M."/>
            <person name="Sethuraman A."/>
            <person name="Zhang X.-C."/>
            <person name="Shinozaki K."/>
            <person name="Nguyen H.T."/>
            <person name="Wing R.A."/>
            <person name="Cregan P."/>
            <person name="Specht J."/>
            <person name="Grimwood J."/>
            <person name="Rokhsar D."/>
            <person name="Stacey G."/>
            <person name="Shoemaker R.C."/>
            <person name="Jackson S.A."/>
        </authorList>
    </citation>
    <scope>NUCLEOTIDE SEQUENCE</scope>
    <source>
        <strain evidence="5">cv. Williams 82</strain>
        <tissue evidence="4">Callus</tissue>
    </source>
</reference>
<name>A0A0R0LGG2_SOYBN</name>
<proteinExistence type="inferred from homology"/>
<keyword evidence="6" id="KW-1185">Reference proteome</keyword>
<organism evidence="4">
    <name type="scientific">Glycine max</name>
    <name type="common">Soybean</name>
    <name type="synonym">Glycine hispida</name>
    <dbReference type="NCBI Taxonomy" id="3847"/>
    <lineage>
        <taxon>Eukaryota</taxon>
        <taxon>Viridiplantae</taxon>
        <taxon>Streptophyta</taxon>
        <taxon>Embryophyta</taxon>
        <taxon>Tracheophyta</taxon>
        <taxon>Spermatophyta</taxon>
        <taxon>Magnoliopsida</taxon>
        <taxon>eudicotyledons</taxon>
        <taxon>Gunneridae</taxon>
        <taxon>Pentapetalae</taxon>
        <taxon>rosids</taxon>
        <taxon>fabids</taxon>
        <taxon>Fabales</taxon>
        <taxon>Fabaceae</taxon>
        <taxon>Papilionoideae</taxon>
        <taxon>50 kb inversion clade</taxon>
        <taxon>NPAAA clade</taxon>
        <taxon>indigoferoid/millettioid clade</taxon>
        <taxon>Phaseoleae</taxon>
        <taxon>Glycine</taxon>
        <taxon>Glycine subgen. Soja</taxon>
    </lineage>
</organism>
<sequence length="342" mass="38675">MKVEVEVIFKELIKPSSPTPNHLHHYNLSLLDHLTPQLNNSMVYFFAANGVSNQFINTTLNASNHLKKTLSQALTHYYPLAGRFVDKAFIECNDEGALYLEDKVSPVPYEITKLLPFGMDEIVDTPLGVQLNVFECGGIAIGACMSHKIADAMSYFMFIQTWAAIARGEARDYNEINTHFVSSTLVPPRDIPWYDPNKTITKPNTCPKIFVFDASVIDGLKAKYAEKMALQKPPSRVEALTTFIWTRFISSTQVAVAASDQRSRFYVVAHTVNLRSRMDLPLPALAFGNYYRAVKAEDLRRFENTKGEVVPFTFTALCRFPVYDADFGWGKPIWAFPPPWQN</sequence>
<dbReference type="EnsemblPlants" id="KRH76697">
    <property type="protein sequence ID" value="KRH76697"/>
    <property type="gene ID" value="GLYMA_01G168800"/>
</dbReference>
<comment type="similarity">
    <text evidence="1">Belongs to the plant acyltransferase family.</text>
</comment>
<evidence type="ECO:0000313" key="4">
    <source>
        <dbReference type="EMBL" id="KRH76697.2"/>
    </source>
</evidence>
<dbReference type="Gene3D" id="3.30.559.10">
    <property type="entry name" value="Chloramphenicol acetyltransferase-like domain"/>
    <property type="match status" value="3"/>
</dbReference>
<dbReference type="PANTHER" id="PTHR31623">
    <property type="entry name" value="F21J9.9"/>
    <property type="match status" value="1"/>
</dbReference>
<dbReference type="Pfam" id="PF02458">
    <property type="entry name" value="Transferase"/>
    <property type="match status" value="1"/>
</dbReference>
<dbReference type="GO" id="GO:0016746">
    <property type="term" value="F:acyltransferase activity"/>
    <property type="evidence" value="ECO:0007669"/>
    <property type="project" value="UniProtKB-KW"/>
</dbReference>
<evidence type="ECO:0000256" key="1">
    <source>
        <dbReference type="ARBA" id="ARBA00009861"/>
    </source>
</evidence>
<dbReference type="Gramene" id="KRH76697">
    <property type="protein sequence ID" value="KRH76697"/>
    <property type="gene ID" value="GLYMA_01G168800"/>
</dbReference>
<evidence type="ECO:0000313" key="6">
    <source>
        <dbReference type="Proteomes" id="UP000008827"/>
    </source>
</evidence>
<accession>A0A2K7M4Z7</accession>
<dbReference type="AlphaFoldDB" id="A0A0R0LGG2"/>
<dbReference type="EMBL" id="CM000834">
    <property type="protein sequence ID" value="KRH76697.2"/>
    <property type="molecule type" value="Genomic_DNA"/>
</dbReference>
<reference evidence="5" key="2">
    <citation type="submission" date="2018-02" db="UniProtKB">
        <authorList>
            <consortium name="EnsemblPlants"/>
        </authorList>
    </citation>
    <scope>IDENTIFICATION</scope>
    <source>
        <strain evidence="5">Williams 82</strain>
    </source>
</reference>
<evidence type="ECO:0000313" key="5">
    <source>
        <dbReference type="EnsemblPlants" id="KRH76697"/>
    </source>
</evidence>
<dbReference type="InterPro" id="IPR023213">
    <property type="entry name" value="CAT-like_dom_sf"/>
</dbReference>
<dbReference type="OMA" id="PKICNIE"/>
<gene>
    <name evidence="4" type="ORF">GLYMA_01G168800</name>
</gene>
<accession>A0A0R0LGG2</accession>
<dbReference type="InParanoid" id="A0A0R0LGG2"/>
<evidence type="ECO:0000256" key="3">
    <source>
        <dbReference type="ARBA" id="ARBA00023315"/>
    </source>
</evidence>
<keyword evidence="3" id="KW-0012">Acyltransferase</keyword>
<protein>
    <submittedName>
        <fullName evidence="4 5">Uncharacterized protein</fullName>
    </submittedName>
</protein>
<dbReference type="Proteomes" id="UP000008827">
    <property type="component" value="Chromosome 1"/>
</dbReference>
<keyword evidence="2" id="KW-0808">Transferase</keyword>
<evidence type="ECO:0000256" key="2">
    <source>
        <dbReference type="ARBA" id="ARBA00022679"/>
    </source>
</evidence>
<reference evidence="4" key="3">
    <citation type="submission" date="2018-07" db="EMBL/GenBank/DDBJ databases">
        <title>WGS assembly of Glycine max.</title>
        <authorList>
            <person name="Schmutz J."/>
            <person name="Cannon S."/>
            <person name="Schlueter J."/>
            <person name="Ma J."/>
            <person name="Mitros T."/>
            <person name="Nelson W."/>
            <person name="Hyten D."/>
            <person name="Song Q."/>
            <person name="Thelen J."/>
            <person name="Cheng J."/>
            <person name="Xu D."/>
            <person name="Hellsten U."/>
            <person name="May G."/>
            <person name="Yu Y."/>
            <person name="Sakurai T."/>
            <person name="Umezawa T."/>
            <person name="Bhattacharyya M."/>
            <person name="Sandhu D."/>
            <person name="Valliyodan B."/>
            <person name="Lindquist E."/>
            <person name="Peto M."/>
            <person name="Grant D."/>
            <person name="Shu S."/>
            <person name="Goodstein D."/>
            <person name="Barry K."/>
            <person name="Futrell-Griggs M."/>
            <person name="Abernathy B."/>
            <person name="Du J."/>
            <person name="Tian Z."/>
            <person name="Zhu L."/>
            <person name="Gill N."/>
            <person name="Joshi T."/>
            <person name="Libault M."/>
            <person name="Sethuraman A."/>
            <person name="Zhang X."/>
            <person name="Shinozaki K."/>
            <person name="Nguyen H."/>
            <person name="Wing R."/>
            <person name="Cregan P."/>
            <person name="Specht J."/>
            <person name="Grimwood J."/>
            <person name="Rokhsar D."/>
            <person name="Stacey G."/>
            <person name="Shoemaker R."/>
            <person name="Jackson S."/>
        </authorList>
    </citation>
    <scope>NUCLEOTIDE SEQUENCE</scope>
    <source>
        <tissue evidence="4">Callus</tissue>
    </source>
</reference>
<dbReference type="SMR" id="A0A0R0LGG2"/>